<dbReference type="GO" id="GO:0004842">
    <property type="term" value="F:ubiquitin-protein transferase activity"/>
    <property type="evidence" value="ECO:0007669"/>
    <property type="project" value="TreeGrafter"/>
</dbReference>
<dbReference type="InterPro" id="IPR036770">
    <property type="entry name" value="Ankyrin_rpt-contain_sf"/>
</dbReference>
<dbReference type="PANTHER" id="PTHR24171">
    <property type="entry name" value="ANKYRIN REPEAT DOMAIN-CONTAINING PROTEIN 39-RELATED"/>
    <property type="match status" value="1"/>
</dbReference>
<dbReference type="Gene3D" id="1.25.40.20">
    <property type="entry name" value="Ankyrin repeat-containing domain"/>
    <property type="match status" value="1"/>
</dbReference>
<reference evidence="5" key="1">
    <citation type="journal article" date="2023" name="GigaByte">
        <title>Genome assembly of the bearded iris, Iris pallida Lam.</title>
        <authorList>
            <person name="Bruccoleri R.E."/>
            <person name="Oakeley E.J."/>
            <person name="Faust A.M.E."/>
            <person name="Altorfer M."/>
            <person name="Dessus-Babus S."/>
            <person name="Burckhardt D."/>
            <person name="Oertli M."/>
            <person name="Naumann U."/>
            <person name="Petersen F."/>
            <person name="Wong J."/>
        </authorList>
    </citation>
    <scope>NUCLEOTIDE SEQUENCE</scope>
    <source>
        <strain evidence="5">GSM-AAB239-AS_SAM_17_03QT</strain>
    </source>
</reference>
<sequence>MGKPRVPARSSSAESEIHAAARVGDLPKVESICNSNPLAVNFRDRHSRTPLHLAAWSGHAEVVSYLCKNKADVGAAAMDDTGAIHFASQKGHLEVVRTLLSSGVSVKATNRKGFTALHYAVQGSHPELIKYLVRKGAKLNAKTKAGETPNDLAKSEEIRSLLVECEQALKEEEQATTSKKDDDLVPKQSTTAGDDTSSDAKDDLGTRPQDEENGAREEKRKGDVIPGESSLGPKKKARVSLLQHLVAEDDAPDEEDE</sequence>
<feature type="compositionally biased region" description="Basic and acidic residues" evidence="4">
    <location>
        <begin position="198"/>
        <end position="223"/>
    </location>
</feature>
<feature type="compositionally biased region" description="Acidic residues" evidence="4">
    <location>
        <begin position="248"/>
        <end position="257"/>
    </location>
</feature>
<keyword evidence="2 3" id="KW-0040">ANK repeat</keyword>
<reference evidence="5" key="2">
    <citation type="submission" date="2023-04" db="EMBL/GenBank/DDBJ databases">
        <authorList>
            <person name="Bruccoleri R.E."/>
            <person name="Oakeley E.J."/>
            <person name="Faust A.-M."/>
            <person name="Dessus-Babus S."/>
            <person name="Altorfer M."/>
            <person name="Burckhardt D."/>
            <person name="Oertli M."/>
            <person name="Naumann U."/>
            <person name="Petersen F."/>
            <person name="Wong J."/>
        </authorList>
    </citation>
    <scope>NUCLEOTIDE SEQUENCE</scope>
    <source>
        <strain evidence="5">GSM-AAB239-AS_SAM_17_03QT</strain>
        <tissue evidence="5">Leaf</tissue>
    </source>
</reference>
<dbReference type="GO" id="GO:0085020">
    <property type="term" value="P:protein K6-linked ubiquitination"/>
    <property type="evidence" value="ECO:0007669"/>
    <property type="project" value="TreeGrafter"/>
</dbReference>
<dbReference type="PRINTS" id="PR01415">
    <property type="entry name" value="ANKYRIN"/>
</dbReference>
<dbReference type="EMBL" id="JANAVB010005598">
    <property type="protein sequence ID" value="KAJ6846331.1"/>
    <property type="molecule type" value="Genomic_DNA"/>
</dbReference>
<dbReference type="Proteomes" id="UP001140949">
    <property type="component" value="Unassembled WGS sequence"/>
</dbReference>
<evidence type="ECO:0000256" key="2">
    <source>
        <dbReference type="ARBA" id="ARBA00023043"/>
    </source>
</evidence>
<protein>
    <submittedName>
        <fullName evidence="5">Tankyrase-2</fullName>
    </submittedName>
</protein>
<organism evidence="5 6">
    <name type="scientific">Iris pallida</name>
    <name type="common">Sweet iris</name>
    <dbReference type="NCBI Taxonomy" id="29817"/>
    <lineage>
        <taxon>Eukaryota</taxon>
        <taxon>Viridiplantae</taxon>
        <taxon>Streptophyta</taxon>
        <taxon>Embryophyta</taxon>
        <taxon>Tracheophyta</taxon>
        <taxon>Spermatophyta</taxon>
        <taxon>Magnoliopsida</taxon>
        <taxon>Liliopsida</taxon>
        <taxon>Asparagales</taxon>
        <taxon>Iridaceae</taxon>
        <taxon>Iridoideae</taxon>
        <taxon>Irideae</taxon>
        <taxon>Iris</taxon>
    </lineage>
</organism>
<feature type="repeat" description="ANK" evidence="3">
    <location>
        <begin position="79"/>
        <end position="111"/>
    </location>
</feature>
<evidence type="ECO:0000256" key="3">
    <source>
        <dbReference type="PROSITE-ProRule" id="PRU00023"/>
    </source>
</evidence>
<keyword evidence="1" id="KW-0677">Repeat</keyword>
<dbReference type="PANTHER" id="PTHR24171:SF8">
    <property type="entry name" value="BRCA1-ASSOCIATED RING DOMAIN PROTEIN 1"/>
    <property type="match status" value="1"/>
</dbReference>
<comment type="caution">
    <text evidence="5">The sequence shown here is derived from an EMBL/GenBank/DDBJ whole genome shotgun (WGS) entry which is preliminary data.</text>
</comment>
<dbReference type="SMART" id="SM00248">
    <property type="entry name" value="ANK"/>
    <property type="match status" value="3"/>
</dbReference>
<feature type="repeat" description="ANK" evidence="3">
    <location>
        <begin position="112"/>
        <end position="144"/>
    </location>
</feature>
<evidence type="ECO:0000313" key="6">
    <source>
        <dbReference type="Proteomes" id="UP001140949"/>
    </source>
</evidence>
<dbReference type="SUPFAM" id="SSF48403">
    <property type="entry name" value="Ankyrin repeat"/>
    <property type="match status" value="1"/>
</dbReference>
<dbReference type="AlphaFoldDB" id="A0AAX6I039"/>
<evidence type="ECO:0000313" key="5">
    <source>
        <dbReference type="EMBL" id="KAJ6846331.1"/>
    </source>
</evidence>
<proteinExistence type="predicted"/>
<feature type="compositionally biased region" description="Basic and acidic residues" evidence="4">
    <location>
        <begin position="172"/>
        <end position="185"/>
    </location>
</feature>
<feature type="repeat" description="ANK" evidence="3">
    <location>
        <begin position="46"/>
        <end position="78"/>
    </location>
</feature>
<evidence type="ECO:0000256" key="1">
    <source>
        <dbReference type="ARBA" id="ARBA00022737"/>
    </source>
</evidence>
<feature type="region of interest" description="Disordered" evidence="4">
    <location>
        <begin position="172"/>
        <end position="257"/>
    </location>
</feature>
<dbReference type="PROSITE" id="PS50088">
    <property type="entry name" value="ANK_REPEAT"/>
    <property type="match status" value="3"/>
</dbReference>
<name>A0AAX6I039_IRIPA</name>
<gene>
    <name evidence="5" type="ORF">M6B38_280310</name>
</gene>
<evidence type="ECO:0000256" key="4">
    <source>
        <dbReference type="SAM" id="MobiDB-lite"/>
    </source>
</evidence>
<accession>A0AAX6I039</accession>
<keyword evidence="6" id="KW-1185">Reference proteome</keyword>
<dbReference type="InterPro" id="IPR002110">
    <property type="entry name" value="Ankyrin_rpt"/>
</dbReference>
<dbReference type="PROSITE" id="PS50297">
    <property type="entry name" value="ANK_REP_REGION"/>
    <property type="match status" value="3"/>
</dbReference>
<dbReference type="Pfam" id="PF13637">
    <property type="entry name" value="Ank_4"/>
    <property type="match status" value="1"/>
</dbReference>
<dbReference type="Pfam" id="PF12796">
    <property type="entry name" value="Ank_2"/>
    <property type="match status" value="1"/>
</dbReference>